<dbReference type="InterPro" id="IPR027408">
    <property type="entry name" value="PNPase/RNase_PH_dom_sf"/>
</dbReference>
<dbReference type="Pfam" id="PF00013">
    <property type="entry name" value="KH_1"/>
    <property type="match status" value="1"/>
</dbReference>
<dbReference type="CDD" id="cd02393">
    <property type="entry name" value="KH-I_PNPase"/>
    <property type="match status" value="1"/>
</dbReference>
<protein>
    <recommendedName>
        <fullName evidence="5">Polyribonucleotide nucleotidyltransferase</fullName>
        <ecNumber evidence="5">2.7.7.8</ecNumber>
    </recommendedName>
    <alternativeName>
        <fullName evidence="5">Polynucleotide phosphorylase</fullName>
        <shortName evidence="5">PNPase</shortName>
    </alternativeName>
</protein>
<dbReference type="HAMAP" id="MF_01595">
    <property type="entry name" value="PNPase"/>
    <property type="match status" value="1"/>
</dbReference>
<dbReference type="InterPro" id="IPR036612">
    <property type="entry name" value="KH_dom_type_1_sf"/>
</dbReference>
<evidence type="ECO:0000256" key="1">
    <source>
        <dbReference type="ARBA" id="ARBA00007404"/>
    </source>
</evidence>
<dbReference type="SUPFAM" id="SSF46915">
    <property type="entry name" value="Polynucleotide phosphorylase/guanosine pentaphosphate synthase (PNPase/GPSI), domain 3"/>
    <property type="match status" value="1"/>
</dbReference>
<dbReference type="Gene3D" id="3.30.1370.10">
    <property type="entry name" value="K Homology domain, type 1"/>
    <property type="match status" value="1"/>
</dbReference>
<dbReference type="eggNOG" id="COG1185">
    <property type="taxonomic scope" value="Bacteria"/>
</dbReference>
<dbReference type="GO" id="GO:0004654">
    <property type="term" value="F:polyribonucleotide nucleotidyltransferase activity"/>
    <property type="evidence" value="ECO:0007669"/>
    <property type="project" value="UniProtKB-UniRule"/>
</dbReference>
<keyword evidence="4 5" id="KW-0694">RNA-binding</keyword>
<dbReference type="PROSITE" id="PS50126">
    <property type="entry name" value="S1"/>
    <property type="match status" value="1"/>
</dbReference>
<comment type="function">
    <text evidence="5">Involved in mRNA degradation. Catalyzes the phosphorolysis of single-stranded polyribonucleotides processively in the 3'- to 5'-direction.</text>
</comment>
<dbReference type="SUPFAM" id="SSF54791">
    <property type="entry name" value="Eukaryotic type KH-domain (KH-domain type I)"/>
    <property type="match status" value="1"/>
</dbReference>
<dbReference type="SUPFAM" id="SSF55666">
    <property type="entry name" value="Ribonuclease PH domain 2-like"/>
    <property type="match status" value="2"/>
</dbReference>
<evidence type="ECO:0000313" key="7">
    <source>
        <dbReference type="EMBL" id="CDK30537.1"/>
    </source>
</evidence>
<dbReference type="FunFam" id="3.30.230.70:FF:000001">
    <property type="entry name" value="Polyribonucleotide nucleotidyltransferase"/>
    <property type="match status" value="1"/>
</dbReference>
<sequence>MEKKFRLPEFGYEVTIGKFANQADGAAWFEQGGTVVLSTVVSAASSEFPGFLPLTTDYKEHWAAAGKIPGGYFKRESKPTDKEVLVSRLIDRAIRPLFPENYFNQIQSLSTVYSVDKKHLPYTLSLIATSIALVTSKIPFLGPIGAVEMHRIDGKWVIDPSYQDTLRSDAKITVAGTDEGINMVEGRMDHVVESEFIDVLFIAHEVIKKQVAWQREIAKEVAREKEEIVDAFDWSLWKNHVDKFLTQDKLDLLFIADKATRSKAFKSLKNQFLESLKSEIEQLDISLTFVEYIFDDVLKNKLTNQMFVKNHRLDNRSFDRVRDISIEVGLLPFNHGSAVFKRGNTQALVSVTLGGGQDEQKVEDVVQDTLEKTFMLHYNFLPYSVGEVKPLRGPGRREIGHGHLAASSFKYILPNAEKFPYTIRIVTDILSSDGSTSMATVCGSTMALMNAGVPISSMVSGIAMGLISNDNGEFKVLSDIAGIEDAFGLMDFKVAGTDQGITAVQMDIKYKGGLSRDVFEQALQQARTGRLHILGEMQKVMTSPNANLSHLVPHIVSFKIPKERIGSVIGPSGKFIKEVIEKTDTTIDIEEDGLVKIFGHPGEKLDQAIMWIKTLAGLIEPGMKYEGKVKKITDFGAFIEIVPGQDGLLHISNMPKDLKVDYKDKLKVDDILKVEVVDYDNVTGRIRLKLS</sequence>
<dbReference type="GO" id="GO:0003723">
    <property type="term" value="F:RNA binding"/>
    <property type="evidence" value="ECO:0007669"/>
    <property type="project" value="UniProtKB-UniRule"/>
</dbReference>
<dbReference type="SUPFAM" id="SSF50249">
    <property type="entry name" value="Nucleic acid-binding proteins"/>
    <property type="match status" value="1"/>
</dbReference>
<dbReference type="PATRIC" id="fig|673862.3.peg.423"/>
<keyword evidence="5" id="KW-0963">Cytoplasm</keyword>
<comment type="catalytic activity">
    <reaction evidence="5">
        <text>RNA(n+1) + phosphate = RNA(n) + a ribonucleoside 5'-diphosphate</text>
        <dbReference type="Rhea" id="RHEA:22096"/>
        <dbReference type="Rhea" id="RHEA-COMP:14527"/>
        <dbReference type="Rhea" id="RHEA-COMP:17342"/>
        <dbReference type="ChEBI" id="CHEBI:43474"/>
        <dbReference type="ChEBI" id="CHEBI:57930"/>
        <dbReference type="ChEBI" id="CHEBI:140395"/>
        <dbReference type="EC" id="2.7.7.8"/>
    </reaction>
</comment>
<dbReference type="EC" id="2.7.7.8" evidence="5"/>
<dbReference type="InterPro" id="IPR001247">
    <property type="entry name" value="ExoRNase_PH_dom1"/>
</dbReference>
<dbReference type="Pfam" id="PF03725">
    <property type="entry name" value="RNase_PH_C"/>
    <property type="match status" value="1"/>
</dbReference>
<dbReference type="GO" id="GO:0006396">
    <property type="term" value="P:RNA processing"/>
    <property type="evidence" value="ECO:0007669"/>
    <property type="project" value="InterPro"/>
</dbReference>
<dbReference type="InterPro" id="IPR012340">
    <property type="entry name" value="NA-bd_OB-fold"/>
</dbReference>
<dbReference type="PANTHER" id="PTHR11252:SF0">
    <property type="entry name" value="POLYRIBONUCLEOTIDE NUCLEOTIDYLTRANSFERASE 1, MITOCHONDRIAL"/>
    <property type="match status" value="1"/>
</dbReference>
<dbReference type="CDD" id="cd11364">
    <property type="entry name" value="RNase_PH_PNPase_2"/>
    <property type="match status" value="1"/>
</dbReference>
<dbReference type="SMART" id="SM00322">
    <property type="entry name" value="KH"/>
    <property type="match status" value="1"/>
</dbReference>
<dbReference type="AlphaFoldDB" id="V6DG15"/>
<dbReference type="NCBIfam" id="NF008805">
    <property type="entry name" value="PRK11824.1"/>
    <property type="match status" value="1"/>
</dbReference>
<organism evidence="7 8">
    <name type="scientific">Candidatus Babela massiliensis</name>
    <dbReference type="NCBI Taxonomy" id="673862"/>
    <lineage>
        <taxon>Bacteria</taxon>
        <taxon>Candidatus Babelota</taxon>
        <taxon>Candidatus Babeliae</taxon>
        <taxon>Candidatus Babeliales</taxon>
        <taxon>Candidatus Babeliaceae</taxon>
        <taxon>Candidatus Babela</taxon>
    </lineage>
</organism>
<keyword evidence="2 5" id="KW-0808">Transferase</keyword>
<keyword evidence="5" id="KW-0479">Metal-binding</keyword>
<dbReference type="GO" id="GO:0000175">
    <property type="term" value="F:3'-5'-RNA exonuclease activity"/>
    <property type="evidence" value="ECO:0007669"/>
    <property type="project" value="TreeGrafter"/>
</dbReference>
<dbReference type="InterPro" id="IPR036456">
    <property type="entry name" value="PNPase_PH_RNA-bd_sf"/>
</dbReference>
<evidence type="ECO:0000256" key="3">
    <source>
        <dbReference type="ARBA" id="ARBA00022695"/>
    </source>
</evidence>
<dbReference type="InterPro" id="IPR003029">
    <property type="entry name" value="S1_domain"/>
</dbReference>
<gene>
    <name evidence="5 7" type="primary">pnp</name>
    <name evidence="7" type="ORF">BABL1_gene_482</name>
</gene>
<comment type="similarity">
    <text evidence="1 5">Belongs to the polyribonucleotide nucleotidyltransferase family.</text>
</comment>
<dbReference type="PIRSF" id="PIRSF005499">
    <property type="entry name" value="PNPase"/>
    <property type="match status" value="1"/>
</dbReference>
<dbReference type="InterPro" id="IPR015847">
    <property type="entry name" value="ExoRNase_PH_dom2"/>
</dbReference>
<dbReference type="SMART" id="SM00316">
    <property type="entry name" value="S1"/>
    <property type="match status" value="1"/>
</dbReference>
<dbReference type="GO" id="GO:0000287">
    <property type="term" value="F:magnesium ion binding"/>
    <property type="evidence" value="ECO:0007669"/>
    <property type="project" value="UniProtKB-UniRule"/>
</dbReference>
<evidence type="ECO:0000256" key="4">
    <source>
        <dbReference type="ARBA" id="ARBA00022884"/>
    </source>
</evidence>
<accession>V6DG15</accession>
<dbReference type="Gene3D" id="3.30.230.70">
    <property type="entry name" value="GHMP Kinase, N-terminal domain"/>
    <property type="match status" value="2"/>
</dbReference>
<dbReference type="NCBIfam" id="TIGR03591">
    <property type="entry name" value="polynuc_phos"/>
    <property type="match status" value="1"/>
</dbReference>
<dbReference type="InterPro" id="IPR012162">
    <property type="entry name" value="PNPase"/>
</dbReference>
<dbReference type="OrthoDB" id="9804305at2"/>
<dbReference type="GO" id="GO:0005829">
    <property type="term" value="C:cytosol"/>
    <property type="evidence" value="ECO:0007669"/>
    <property type="project" value="TreeGrafter"/>
</dbReference>
<dbReference type="STRING" id="673862.BABL1_gene_482"/>
<dbReference type="Proteomes" id="UP000018769">
    <property type="component" value="Chromosome I"/>
</dbReference>
<dbReference type="Pfam" id="PF01138">
    <property type="entry name" value="RNase_PH"/>
    <property type="match status" value="2"/>
</dbReference>
<proteinExistence type="inferred from homology"/>
<name>V6DG15_9BACT</name>
<dbReference type="Gene3D" id="2.40.50.140">
    <property type="entry name" value="Nucleic acid-binding proteins"/>
    <property type="match status" value="1"/>
</dbReference>
<dbReference type="SUPFAM" id="SSF54211">
    <property type="entry name" value="Ribosomal protein S5 domain 2-like"/>
    <property type="match status" value="2"/>
</dbReference>
<dbReference type="InterPro" id="IPR036345">
    <property type="entry name" value="ExoRNase_PH_dom2_sf"/>
</dbReference>
<comment type="cofactor">
    <cofactor evidence="5">
        <name>Mg(2+)</name>
        <dbReference type="ChEBI" id="CHEBI:18420"/>
    </cofactor>
</comment>
<dbReference type="InterPro" id="IPR004088">
    <property type="entry name" value="KH_dom_type_1"/>
</dbReference>
<evidence type="ECO:0000256" key="5">
    <source>
        <dbReference type="HAMAP-Rule" id="MF_01595"/>
    </source>
</evidence>
<dbReference type="FunFam" id="3.30.1370.10:FF:000001">
    <property type="entry name" value="Polyribonucleotide nucleotidyltransferase"/>
    <property type="match status" value="1"/>
</dbReference>
<feature type="binding site" evidence="5">
    <location>
        <position position="491"/>
    </location>
    <ligand>
        <name>Mg(2+)</name>
        <dbReference type="ChEBI" id="CHEBI:18420"/>
    </ligand>
</feature>
<dbReference type="InterPro" id="IPR020568">
    <property type="entry name" value="Ribosomal_Su5_D2-typ_SF"/>
</dbReference>
<evidence type="ECO:0000259" key="6">
    <source>
        <dbReference type="PROSITE" id="PS50126"/>
    </source>
</evidence>
<keyword evidence="5" id="KW-0460">Magnesium</keyword>
<keyword evidence="8" id="KW-1185">Reference proteome</keyword>
<evidence type="ECO:0000256" key="2">
    <source>
        <dbReference type="ARBA" id="ARBA00022679"/>
    </source>
</evidence>
<dbReference type="KEGG" id="dpb:BABL1_gene_482"/>
<dbReference type="Pfam" id="PF00575">
    <property type="entry name" value="S1"/>
    <property type="match status" value="1"/>
</dbReference>
<dbReference type="InterPro" id="IPR004087">
    <property type="entry name" value="KH_dom"/>
</dbReference>
<dbReference type="GO" id="GO:0006402">
    <property type="term" value="P:mRNA catabolic process"/>
    <property type="evidence" value="ECO:0007669"/>
    <property type="project" value="UniProtKB-UniRule"/>
</dbReference>
<dbReference type="PROSITE" id="PS50084">
    <property type="entry name" value="KH_TYPE_1"/>
    <property type="match status" value="1"/>
</dbReference>
<dbReference type="RefSeq" id="WP_023791816.1">
    <property type="nucleotide sequence ID" value="NC_023003.1"/>
</dbReference>
<feature type="binding site" evidence="5">
    <location>
        <position position="485"/>
    </location>
    <ligand>
        <name>Mg(2+)</name>
        <dbReference type="ChEBI" id="CHEBI:18420"/>
    </ligand>
</feature>
<reference evidence="7 8" key="1">
    <citation type="journal article" date="2015" name="Biol. Direct">
        <title>Babela massiliensis, a representative of a widespread bacterial phylum with unusual adaptations to parasitism in amoebae.</title>
        <authorList>
            <person name="Pagnier I."/>
            <person name="Yutin N."/>
            <person name="Croce O."/>
            <person name="Makarova K.S."/>
            <person name="Wolf Y.I."/>
            <person name="Benamar S."/>
            <person name="Raoult D."/>
            <person name="Koonin E.V."/>
            <person name="La Scola B."/>
        </authorList>
    </citation>
    <scope>NUCLEOTIDE SEQUENCE [LARGE SCALE GENOMIC DNA]</scope>
    <source>
        <strain evidence="8">BABL1</strain>
    </source>
</reference>
<feature type="domain" description="S1 motif" evidence="6">
    <location>
        <begin position="622"/>
        <end position="691"/>
    </location>
</feature>
<comment type="subcellular location">
    <subcellularLocation>
        <location evidence="5">Cytoplasm</location>
    </subcellularLocation>
</comment>
<dbReference type="EMBL" id="HG793133">
    <property type="protein sequence ID" value="CDK30537.1"/>
    <property type="molecule type" value="Genomic_DNA"/>
</dbReference>
<dbReference type="HOGENOM" id="CLU_004217_2_2_7"/>
<evidence type="ECO:0000313" key="8">
    <source>
        <dbReference type="Proteomes" id="UP000018769"/>
    </source>
</evidence>
<dbReference type="PANTHER" id="PTHR11252">
    <property type="entry name" value="POLYRIBONUCLEOTIDE NUCLEOTIDYLTRANSFERASE"/>
    <property type="match status" value="1"/>
</dbReference>
<keyword evidence="3 5" id="KW-0548">Nucleotidyltransferase</keyword>